<evidence type="ECO:0000313" key="2">
    <source>
        <dbReference type="EMBL" id="CAF1091758.1"/>
    </source>
</evidence>
<organism evidence="2 3">
    <name type="scientific">Adineta steineri</name>
    <dbReference type="NCBI Taxonomy" id="433720"/>
    <lineage>
        <taxon>Eukaryota</taxon>
        <taxon>Metazoa</taxon>
        <taxon>Spiralia</taxon>
        <taxon>Gnathifera</taxon>
        <taxon>Rotifera</taxon>
        <taxon>Eurotatoria</taxon>
        <taxon>Bdelloidea</taxon>
        <taxon>Adinetida</taxon>
        <taxon>Adinetidae</taxon>
        <taxon>Adineta</taxon>
    </lineage>
</organism>
<keyword evidence="1" id="KW-0812">Transmembrane</keyword>
<name>A0A814NI72_9BILA</name>
<feature type="transmembrane region" description="Helical" evidence="1">
    <location>
        <begin position="21"/>
        <end position="41"/>
    </location>
</feature>
<proteinExistence type="predicted"/>
<keyword evidence="1" id="KW-0472">Membrane</keyword>
<dbReference type="AlphaFoldDB" id="A0A814NI72"/>
<dbReference type="EMBL" id="CAJNOE010000252">
    <property type="protein sequence ID" value="CAF1091758.1"/>
    <property type="molecule type" value="Genomic_DNA"/>
</dbReference>
<evidence type="ECO:0000256" key="1">
    <source>
        <dbReference type="SAM" id="Phobius"/>
    </source>
</evidence>
<dbReference type="Proteomes" id="UP000663860">
    <property type="component" value="Unassembled WGS sequence"/>
</dbReference>
<keyword evidence="1" id="KW-1133">Transmembrane helix</keyword>
<gene>
    <name evidence="2" type="ORF">IZO911_LOCUS22538</name>
</gene>
<sequence length="67" mass="7620">MSVYQLKIFDIRHSTLDTICFGILVLLTAYKQVSIIFVWQLDQVALNENNDGLAFKQNEELISGTLS</sequence>
<comment type="caution">
    <text evidence="2">The sequence shown here is derived from an EMBL/GenBank/DDBJ whole genome shotgun (WGS) entry which is preliminary data.</text>
</comment>
<protein>
    <submittedName>
        <fullName evidence="2">Uncharacterized protein</fullName>
    </submittedName>
</protein>
<reference evidence="2" key="1">
    <citation type="submission" date="2021-02" db="EMBL/GenBank/DDBJ databases">
        <authorList>
            <person name="Nowell W R."/>
        </authorList>
    </citation>
    <scope>NUCLEOTIDE SEQUENCE</scope>
</reference>
<evidence type="ECO:0000313" key="3">
    <source>
        <dbReference type="Proteomes" id="UP000663860"/>
    </source>
</evidence>
<accession>A0A814NI72</accession>